<dbReference type="OrthoDB" id="6145874at2759"/>
<reference evidence="4" key="2">
    <citation type="submission" date="2020-05" db="UniProtKB">
        <authorList>
            <consortium name="EnsemblMetazoa"/>
        </authorList>
    </citation>
    <scope>IDENTIFICATION</scope>
</reference>
<evidence type="ECO:0000259" key="2">
    <source>
        <dbReference type="PROSITE" id="PS51406"/>
    </source>
</evidence>
<dbReference type="CDD" id="cd00087">
    <property type="entry name" value="FReD"/>
    <property type="match status" value="1"/>
</dbReference>
<dbReference type="STRING" id="74873.A0A084WBM1"/>
<dbReference type="EMBL" id="KE525331">
    <property type="protein sequence ID" value="KFB47615.1"/>
    <property type="molecule type" value="Genomic_DNA"/>
</dbReference>
<feature type="domain" description="Fibrinogen C-terminal" evidence="2">
    <location>
        <begin position="127"/>
        <end position="369"/>
    </location>
</feature>
<dbReference type="AlphaFoldDB" id="A0A084WBM1"/>
<protein>
    <submittedName>
        <fullName evidence="3">AGAP004917-PA-like protein</fullName>
    </submittedName>
    <submittedName>
        <fullName evidence="4">Fibrinogen C-terminal domain-containing protein</fullName>
    </submittedName>
</protein>
<feature type="chain" id="PRO_5001784636" evidence="1">
    <location>
        <begin position="22"/>
        <end position="371"/>
    </location>
</feature>
<dbReference type="InterPro" id="IPR002181">
    <property type="entry name" value="Fibrinogen_a/b/g_C_dom"/>
</dbReference>
<evidence type="ECO:0000256" key="1">
    <source>
        <dbReference type="SAM" id="SignalP"/>
    </source>
</evidence>
<dbReference type="EMBL" id="ATLV01022371">
    <property type="status" value="NOT_ANNOTATED_CDS"/>
    <property type="molecule type" value="Genomic_DNA"/>
</dbReference>
<dbReference type="InterPro" id="IPR014716">
    <property type="entry name" value="Fibrinogen_a/b/g_C_1"/>
</dbReference>
<dbReference type="VEuPathDB" id="VectorBase:ASIS002100"/>
<name>A0A084WBM1_ANOSI</name>
<dbReference type="PROSITE" id="PS51406">
    <property type="entry name" value="FIBRINOGEN_C_2"/>
    <property type="match status" value="1"/>
</dbReference>
<dbReference type="EnsemblMetazoa" id="ASIC015587-RA">
    <property type="protein sequence ID" value="ASIC015587-PA"/>
    <property type="gene ID" value="ASIC015587"/>
</dbReference>
<dbReference type="VEuPathDB" id="VectorBase:ASIC015587"/>
<evidence type="ECO:0000313" key="4">
    <source>
        <dbReference type="EnsemblMetazoa" id="ASIC015587-PA"/>
    </source>
</evidence>
<dbReference type="InterPro" id="IPR050373">
    <property type="entry name" value="Fibrinogen_C-term_domain"/>
</dbReference>
<keyword evidence="1" id="KW-0732">Signal</keyword>
<reference evidence="3 5" key="1">
    <citation type="journal article" date="2014" name="BMC Genomics">
        <title>Genome sequence of Anopheles sinensis provides insight into genetics basis of mosquito competence for malaria parasites.</title>
        <authorList>
            <person name="Zhou D."/>
            <person name="Zhang D."/>
            <person name="Ding G."/>
            <person name="Shi L."/>
            <person name="Hou Q."/>
            <person name="Ye Y."/>
            <person name="Xu Y."/>
            <person name="Zhou H."/>
            <person name="Xiong C."/>
            <person name="Li S."/>
            <person name="Yu J."/>
            <person name="Hong S."/>
            <person name="Yu X."/>
            <person name="Zou P."/>
            <person name="Chen C."/>
            <person name="Chang X."/>
            <person name="Wang W."/>
            <person name="Lv Y."/>
            <person name="Sun Y."/>
            <person name="Ma L."/>
            <person name="Shen B."/>
            <person name="Zhu C."/>
        </authorList>
    </citation>
    <scope>NUCLEOTIDE SEQUENCE [LARGE SCALE GENOMIC DNA]</scope>
</reference>
<dbReference type="Pfam" id="PF00147">
    <property type="entry name" value="Fibrinogen_C"/>
    <property type="match status" value="1"/>
</dbReference>
<dbReference type="Proteomes" id="UP000030765">
    <property type="component" value="Unassembled WGS sequence"/>
</dbReference>
<feature type="signal peptide" evidence="1">
    <location>
        <begin position="1"/>
        <end position="21"/>
    </location>
</feature>
<proteinExistence type="predicted"/>
<dbReference type="InterPro" id="IPR036056">
    <property type="entry name" value="Fibrinogen-like_C"/>
</dbReference>
<dbReference type="GO" id="GO:0005615">
    <property type="term" value="C:extracellular space"/>
    <property type="evidence" value="ECO:0007669"/>
    <property type="project" value="TreeGrafter"/>
</dbReference>
<dbReference type="PANTHER" id="PTHR19143:SF327">
    <property type="entry name" value="FI21813P1-RELATED"/>
    <property type="match status" value="1"/>
</dbReference>
<organism evidence="3">
    <name type="scientific">Anopheles sinensis</name>
    <name type="common">Mosquito</name>
    <dbReference type="NCBI Taxonomy" id="74873"/>
    <lineage>
        <taxon>Eukaryota</taxon>
        <taxon>Metazoa</taxon>
        <taxon>Ecdysozoa</taxon>
        <taxon>Arthropoda</taxon>
        <taxon>Hexapoda</taxon>
        <taxon>Insecta</taxon>
        <taxon>Pterygota</taxon>
        <taxon>Neoptera</taxon>
        <taxon>Endopterygota</taxon>
        <taxon>Diptera</taxon>
        <taxon>Nematocera</taxon>
        <taxon>Culicoidea</taxon>
        <taxon>Culicidae</taxon>
        <taxon>Anophelinae</taxon>
        <taxon>Anopheles</taxon>
    </lineage>
</organism>
<sequence length="371" mass="43016">MPLTKPLLCVILCSLVPLGWAAEVEATADMPTVVEAIIHAMINFRKEILDNLQLSLEYHTEQLEEIKSHVDHEIAKLNTQCVANYEMLHARNIASESKLKKLQKATKRFLNESSSQIYKIDQTLVEIRRQMVPKSCDWVEYNSTGIFKINPFKNVAKAFLVLCYIDNTFDLGGDWTVFQRRFNGSLDFDRSWEMYKHGFGDVTGEYWLGLEKLYVMTKSGRHELLVLLEDFEGNLAYTLYDEFKVGSEKKKYMLTLGRHSGTAGDSMKLSRGVKFSTLDQYNFGWGGVEKVATSNERSWWIKTISGRYINHTKMYSVSYRILMVFFFFCSHLNGPYFKKGEHKKIGMSWDTFRYPQSLKSATMMFRDHTSN</sequence>
<dbReference type="Gene3D" id="3.90.215.10">
    <property type="entry name" value="Gamma Fibrinogen, chain A, domain 1"/>
    <property type="match status" value="1"/>
</dbReference>
<evidence type="ECO:0000313" key="3">
    <source>
        <dbReference type="EMBL" id="KFB47615.1"/>
    </source>
</evidence>
<gene>
    <name evidence="3" type="ORF">ZHAS_00015587</name>
</gene>
<accession>A0A084WBM1</accession>
<dbReference type="PANTHER" id="PTHR19143">
    <property type="entry name" value="FIBRINOGEN/TENASCIN/ANGIOPOEITIN"/>
    <property type="match status" value="1"/>
</dbReference>
<dbReference type="SUPFAM" id="SSF56496">
    <property type="entry name" value="Fibrinogen C-terminal domain-like"/>
    <property type="match status" value="1"/>
</dbReference>
<evidence type="ECO:0000313" key="5">
    <source>
        <dbReference type="Proteomes" id="UP000030765"/>
    </source>
</evidence>
<dbReference type="SMART" id="SM00186">
    <property type="entry name" value="FBG"/>
    <property type="match status" value="1"/>
</dbReference>
<keyword evidence="5" id="KW-1185">Reference proteome</keyword>